<comment type="catalytic activity">
    <reaction evidence="4">
        <text>L-aspartate + L-glutamine + ATP + H2O = L-asparagine + L-glutamate + AMP + diphosphate + H(+)</text>
        <dbReference type="Rhea" id="RHEA:12228"/>
        <dbReference type="ChEBI" id="CHEBI:15377"/>
        <dbReference type="ChEBI" id="CHEBI:15378"/>
        <dbReference type="ChEBI" id="CHEBI:29985"/>
        <dbReference type="ChEBI" id="CHEBI:29991"/>
        <dbReference type="ChEBI" id="CHEBI:30616"/>
        <dbReference type="ChEBI" id="CHEBI:33019"/>
        <dbReference type="ChEBI" id="CHEBI:58048"/>
        <dbReference type="ChEBI" id="CHEBI:58359"/>
        <dbReference type="ChEBI" id="CHEBI:456215"/>
        <dbReference type="EC" id="6.3.5.4"/>
    </reaction>
</comment>
<reference evidence="7" key="1">
    <citation type="journal article" date="2019" name="Int. J. Syst. Evol. Microbiol.">
        <title>The Global Catalogue of Microorganisms (GCM) 10K type strain sequencing project: providing services to taxonomists for standard genome sequencing and annotation.</title>
        <authorList>
            <consortium name="The Broad Institute Genomics Platform"/>
            <consortium name="The Broad Institute Genome Sequencing Center for Infectious Disease"/>
            <person name="Wu L."/>
            <person name="Ma J."/>
        </authorList>
    </citation>
    <scope>NUCLEOTIDE SEQUENCE [LARGE SCALE GENOMIC DNA]</scope>
    <source>
        <strain evidence="7">JCM 6923</strain>
    </source>
</reference>
<dbReference type="PANTHER" id="PTHR43284:SF1">
    <property type="entry name" value="ASPARAGINE SYNTHETASE"/>
    <property type="match status" value="1"/>
</dbReference>
<name>A0ABP5Z1U4_9ACTN</name>
<dbReference type="PANTHER" id="PTHR43284">
    <property type="entry name" value="ASPARAGINE SYNTHETASE (GLUTAMINE-HYDROLYZING)"/>
    <property type="match status" value="1"/>
</dbReference>
<dbReference type="EMBL" id="BAAATL010000016">
    <property type="protein sequence ID" value="GAA2489478.1"/>
    <property type="molecule type" value="Genomic_DNA"/>
</dbReference>
<comment type="caution">
    <text evidence="6">The sequence shown here is derived from an EMBL/GenBank/DDBJ whole genome shotgun (WGS) entry which is preliminary data.</text>
</comment>
<dbReference type="SUPFAM" id="SSF52402">
    <property type="entry name" value="Adenine nucleotide alpha hydrolases-like"/>
    <property type="match status" value="1"/>
</dbReference>
<accession>A0ABP5Z1U4</accession>
<proteinExistence type="predicted"/>
<dbReference type="Proteomes" id="UP001501721">
    <property type="component" value="Unassembled WGS sequence"/>
</dbReference>
<evidence type="ECO:0000313" key="7">
    <source>
        <dbReference type="Proteomes" id="UP001501721"/>
    </source>
</evidence>
<sequence>MRFACGTFHTGHDSSTTSRAIWRPRGGHSAYTYGTSEIWTTGYSAGEVRAAAAPDGAAGLLTLGCCLASGAEFGAATTAAAHGEWAPATRLAGSYLSVVRTGNTMRIAGTRAGTVTVYWRCAGARVWWATAAAPLAAYAGGEPDPAVLLAAFTLRGVDVLTDHSHFSAVRRVPPGHALILEPGNPPRTEPVPHAAADLSFAEGAPLAREAITTAVARRVNGRGPISSDLSGGIDSSTITSIAAARTRLLAVTYTDTRMGEQDDVLYAERIAGDRTSITHAWVHGSRDSVQHFDGLEDRAALPVTHTPSMTLGLLAIKAAQLAPVTEYGSVAHLTGRGGDDVLDAVPSMVIDQYRAGRRLEAVGRTIALARARRRAAHPLLRQAARTHATDHPRALTLLAEVLNGPEPLGRPGWTPAGEMLTWCGTTTSASWLTRTGRAAVAELVAARAEVADPYAGPGQIHERLALELMGDGHATYDAISRQLWGTPVHAPFLDTPVVDVCHAIPGWQRTRPGDFKPLARAAFTGSVPAYLLNRRTKSAFTGSVYAGLRSNAPTLRRLLTGSVLAQSGLLDAGQALAALDGAVRGEPAPLAGLHALLISELWLAALPLARKIWWEKTPAKETTR</sequence>
<dbReference type="SUPFAM" id="SSF56235">
    <property type="entry name" value="N-terminal nucleophile aminohydrolases (Ntn hydrolases)"/>
    <property type="match status" value="1"/>
</dbReference>
<dbReference type="RefSeq" id="WP_346075458.1">
    <property type="nucleotide sequence ID" value="NZ_BAAATL010000016.1"/>
</dbReference>
<evidence type="ECO:0000256" key="1">
    <source>
        <dbReference type="ARBA" id="ARBA00005187"/>
    </source>
</evidence>
<keyword evidence="7" id="KW-1185">Reference proteome</keyword>
<dbReference type="Pfam" id="PF00733">
    <property type="entry name" value="Asn_synthase"/>
    <property type="match status" value="1"/>
</dbReference>
<dbReference type="Gene3D" id="3.40.50.620">
    <property type="entry name" value="HUPs"/>
    <property type="match status" value="2"/>
</dbReference>
<dbReference type="InterPro" id="IPR051786">
    <property type="entry name" value="ASN_synthetase/amidase"/>
</dbReference>
<feature type="domain" description="Asparagine synthetase" evidence="5">
    <location>
        <begin position="208"/>
        <end position="603"/>
    </location>
</feature>
<dbReference type="EC" id="6.3.5.4" evidence="2"/>
<keyword evidence="3" id="KW-0028">Amino-acid biosynthesis</keyword>
<dbReference type="InterPro" id="IPR014729">
    <property type="entry name" value="Rossmann-like_a/b/a_fold"/>
</dbReference>
<organism evidence="6 7">
    <name type="scientific">Streptomyces graminearus</name>
    <dbReference type="NCBI Taxonomy" id="284030"/>
    <lineage>
        <taxon>Bacteria</taxon>
        <taxon>Bacillati</taxon>
        <taxon>Actinomycetota</taxon>
        <taxon>Actinomycetes</taxon>
        <taxon>Kitasatosporales</taxon>
        <taxon>Streptomycetaceae</taxon>
        <taxon>Streptomyces</taxon>
    </lineage>
</organism>
<evidence type="ECO:0000259" key="5">
    <source>
        <dbReference type="Pfam" id="PF00733"/>
    </source>
</evidence>
<comment type="pathway">
    <text evidence="1">Amino-acid biosynthesis; L-asparagine biosynthesis; L-asparagine from L-aspartate (L-Gln route): step 1/1.</text>
</comment>
<dbReference type="InterPro" id="IPR001962">
    <property type="entry name" value="Asn_synthase"/>
</dbReference>
<evidence type="ECO:0000256" key="3">
    <source>
        <dbReference type="ARBA" id="ARBA00022888"/>
    </source>
</evidence>
<protein>
    <recommendedName>
        <fullName evidence="2">asparagine synthase (glutamine-hydrolyzing)</fullName>
        <ecNumber evidence="2">6.3.5.4</ecNumber>
    </recommendedName>
</protein>
<gene>
    <name evidence="6" type="ORF">GCM10010422_39790</name>
</gene>
<evidence type="ECO:0000256" key="2">
    <source>
        <dbReference type="ARBA" id="ARBA00012737"/>
    </source>
</evidence>
<keyword evidence="3" id="KW-0061">Asparagine biosynthesis</keyword>
<evidence type="ECO:0000313" key="6">
    <source>
        <dbReference type="EMBL" id="GAA2489478.1"/>
    </source>
</evidence>
<dbReference type="InterPro" id="IPR029055">
    <property type="entry name" value="Ntn_hydrolases_N"/>
</dbReference>
<evidence type="ECO:0000256" key="4">
    <source>
        <dbReference type="ARBA" id="ARBA00048741"/>
    </source>
</evidence>